<gene>
    <name evidence="2" type="ORF">V8G54_029724</name>
</gene>
<keyword evidence="3" id="KW-1185">Reference proteome</keyword>
<feature type="transmembrane region" description="Helical" evidence="1">
    <location>
        <begin position="72"/>
        <end position="88"/>
    </location>
</feature>
<reference evidence="2 3" key="1">
    <citation type="journal article" date="2023" name="Life. Sci Alliance">
        <title>Evolutionary insights into 3D genome organization and epigenetic landscape of Vigna mungo.</title>
        <authorList>
            <person name="Junaid A."/>
            <person name="Singh B."/>
            <person name="Bhatia S."/>
        </authorList>
    </citation>
    <scope>NUCLEOTIDE SEQUENCE [LARGE SCALE GENOMIC DNA]</scope>
    <source>
        <strain evidence="2">Urdbean</strain>
    </source>
</reference>
<feature type="transmembrane region" description="Helical" evidence="1">
    <location>
        <begin position="46"/>
        <end position="66"/>
    </location>
</feature>
<proteinExistence type="predicted"/>
<dbReference type="EMBL" id="CP144692">
    <property type="protein sequence ID" value="WVY97573.1"/>
    <property type="molecule type" value="Genomic_DNA"/>
</dbReference>
<name>A0AAQ3RM35_VIGMU</name>
<dbReference type="AlphaFoldDB" id="A0AAQ3RM35"/>
<dbReference type="Proteomes" id="UP001374535">
    <property type="component" value="Chromosome 9"/>
</dbReference>
<evidence type="ECO:0000256" key="1">
    <source>
        <dbReference type="SAM" id="Phobius"/>
    </source>
</evidence>
<keyword evidence="1" id="KW-0472">Membrane</keyword>
<accession>A0AAQ3RM35</accession>
<keyword evidence="1" id="KW-0812">Transmembrane</keyword>
<evidence type="ECO:0000313" key="2">
    <source>
        <dbReference type="EMBL" id="WVY97573.1"/>
    </source>
</evidence>
<evidence type="ECO:0000313" key="3">
    <source>
        <dbReference type="Proteomes" id="UP001374535"/>
    </source>
</evidence>
<keyword evidence="1" id="KW-1133">Transmembrane helix</keyword>
<protein>
    <submittedName>
        <fullName evidence="2">Uncharacterized protein</fullName>
    </submittedName>
</protein>
<sequence length="104" mass="12753">MKGKRRFIGYEVLVQVTSDFGQRRCTTVTYNFCNHPRNFQTKFSNYPFFLFSFIKNYFLFLFSQLFNSILNTRLSLFFLTYYIIYYVSSYSRKSNVFFIYLFLI</sequence>
<organism evidence="2 3">
    <name type="scientific">Vigna mungo</name>
    <name type="common">Black gram</name>
    <name type="synonym">Phaseolus mungo</name>
    <dbReference type="NCBI Taxonomy" id="3915"/>
    <lineage>
        <taxon>Eukaryota</taxon>
        <taxon>Viridiplantae</taxon>
        <taxon>Streptophyta</taxon>
        <taxon>Embryophyta</taxon>
        <taxon>Tracheophyta</taxon>
        <taxon>Spermatophyta</taxon>
        <taxon>Magnoliopsida</taxon>
        <taxon>eudicotyledons</taxon>
        <taxon>Gunneridae</taxon>
        <taxon>Pentapetalae</taxon>
        <taxon>rosids</taxon>
        <taxon>fabids</taxon>
        <taxon>Fabales</taxon>
        <taxon>Fabaceae</taxon>
        <taxon>Papilionoideae</taxon>
        <taxon>50 kb inversion clade</taxon>
        <taxon>NPAAA clade</taxon>
        <taxon>indigoferoid/millettioid clade</taxon>
        <taxon>Phaseoleae</taxon>
        <taxon>Vigna</taxon>
    </lineage>
</organism>